<evidence type="ECO:0000256" key="8">
    <source>
        <dbReference type="PROSITE-ProRule" id="PRU00043"/>
    </source>
</evidence>
<dbReference type="RefSeq" id="XP_009170944.1">
    <property type="nucleotide sequence ID" value="XM_009172680.1"/>
</dbReference>
<dbReference type="Proteomes" id="UP000054324">
    <property type="component" value="Unassembled WGS sequence"/>
</dbReference>
<reference evidence="10 11" key="1">
    <citation type="submission" date="2013-11" db="EMBL/GenBank/DDBJ databases">
        <title>Opisthorchis viverrini - life in the bile duct.</title>
        <authorList>
            <person name="Young N.D."/>
            <person name="Nagarajan N."/>
            <person name="Lin S.J."/>
            <person name="Korhonen P.K."/>
            <person name="Jex A.R."/>
            <person name="Hall R.S."/>
            <person name="Safavi-Hemami H."/>
            <person name="Kaewkong W."/>
            <person name="Bertrand D."/>
            <person name="Gao S."/>
            <person name="Seet Q."/>
            <person name="Wongkham S."/>
            <person name="Teh B.T."/>
            <person name="Wongkham C."/>
            <person name="Intapan P.M."/>
            <person name="Maleewong W."/>
            <person name="Yang X."/>
            <person name="Hu M."/>
            <person name="Wang Z."/>
            <person name="Hofmann A."/>
            <person name="Sternberg P.W."/>
            <person name="Tan P."/>
            <person name="Wang J."/>
            <person name="Gasser R.B."/>
        </authorList>
    </citation>
    <scope>NUCLEOTIDE SEQUENCE [LARGE SCALE GENOMIC DNA]</scope>
</reference>
<dbReference type="Pfam" id="PF00028">
    <property type="entry name" value="Cadherin"/>
    <property type="match status" value="2"/>
</dbReference>
<dbReference type="InterPro" id="IPR050174">
    <property type="entry name" value="Protocadherin/Cadherin-CA"/>
</dbReference>
<dbReference type="InterPro" id="IPR002126">
    <property type="entry name" value="Cadherin-like_dom"/>
</dbReference>
<keyword evidence="2" id="KW-0812">Transmembrane</keyword>
<evidence type="ECO:0000256" key="5">
    <source>
        <dbReference type="ARBA" id="ARBA00022989"/>
    </source>
</evidence>
<keyword evidence="3" id="KW-0677">Repeat</keyword>
<dbReference type="PRINTS" id="PR00205">
    <property type="entry name" value="CADHERIN"/>
</dbReference>
<evidence type="ECO:0000259" key="9">
    <source>
        <dbReference type="PROSITE" id="PS50268"/>
    </source>
</evidence>
<keyword evidence="7" id="KW-0325">Glycoprotein</keyword>
<feature type="domain" description="Cadherin" evidence="9">
    <location>
        <begin position="147"/>
        <end position="272"/>
    </location>
</feature>
<dbReference type="PANTHER" id="PTHR24028">
    <property type="entry name" value="CADHERIN-87A"/>
    <property type="match status" value="1"/>
</dbReference>
<dbReference type="SMART" id="SM00112">
    <property type="entry name" value="CA"/>
    <property type="match status" value="3"/>
</dbReference>
<evidence type="ECO:0000256" key="7">
    <source>
        <dbReference type="ARBA" id="ARBA00023180"/>
    </source>
</evidence>
<dbReference type="InterPro" id="IPR015919">
    <property type="entry name" value="Cadherin-like_sf"/>
</dbReference>
<dbReference type="CDD" id="cd11304">
    <property type="entry name" value="Cadherin_repeat"/>
    <property type="match status" value="2"/>
</dbReference>
<dbReference type="Gene3D" id="2.60.40.60">
    <property type="entry name" value="Cadherins"/>
    <property type="match status" value="3"/>
</dbReference>
<dbReference type="CTD" id="20328393"/>
<dbReference type="FunFam" id="2.60.40.60:FF:000020">
    <property type="entry name" value="Dachsous cadherin-related 1b"/>
    <property type="match status" value="1"/>
</dbReference>
<accession>A0A074ZDE0</accession>
<dbReference type="GO" id="GO:0005886">
    <property type="term" value="C:plasma membrane"/>
    <property type="evidence" value="ECO:0007669"/>
    <property type="project" value="InterPro"/>
</dbReference>
<keyword evidence="5" id="KW-1133">Transmembrane helix</keyword>
<dbReference type="OrthoDB" id="6272940at2759"/>
<proteinExistence type="predicted"/>
<dbReference type="AlphaFoldDB" id="A0A074ZDE0"/>
<name>A0A074ZDE0_OPIVI</name>
<comment type="subcellular location">
    <subcellularLocation>
        <location evidence="1">Membrane</location>
        <topology evidence="1">Single-pass membrane protein</topology>
    </subcellularLocation>
</comment>
<dbReference type="EMBL" id="KL596780">
    <property type="protein sequence ID" value="KER25316.1"/>
    <property type="molecule type" value="Genomic_DNA"/>
</dbReference>
<dbReference type="KEGG" id="ovi:T265_14227"/>
<dbReference type="STRING" id="6198.A0A074ZDE0"/>
<dbReference type="GeneID" id="20328393"/>
<feature type="non-terminal residue" evidence="10">
    <location>
        <position position="1"/>
    </location>
</feature>
<dbReference type="PROSITE" id="PS50268">
    <property type="entry name" value="CADHERIN_2"/>
    <property type="match status" value="3"/>
</dbReference>
<evidence type="ECO:0000313" key="10">
    <source>
        <dbReference type="EMBL" id="KER25316.1"/>
    </source>
</evidence>
<dbReference type="GO" id="GO:0007156">
    <property type="term" value="P:homophilic cell adhesion via plasma membrane adhesion molecules"/>
    <property type="evidence" value="ECO:0007669"/>
    <property type="project" value="InterPro"/>
</dbReference>
<dbReference type="PROSITE" id="PS00232">
    <property type="entry name" value="CADHERIN_1"/>
    <property type="match status" value="2"/>
</dbReference>
<evidence type="ECO:0000256" key="4">
    <source>
        <dbReference type="ARBA" id="ARBA00022837"/>
    </source>
</evidence>
<evidence type="ECO:0000256" key="2">
    <source>
        <dbReference type="ARBA" id="ARBA00022692"/>
    </source>
</evidence>
<dbReference type="InterPro" id="IPR020894">
    <property type="entry name" value="Cadherin_CS"/>
</dbReference>
<feature type="domain" description="Cadherin" evidence="9">
    <location>
        <begin position="295"/>
        <end position="374"/>
    </location>
</feature>
<sequence>DVNDVAPRFSDPSYTLFVSEREPVGFFVLQLRATDPDSGYGGQITYSLESHHSGGTSPTQLTRHISDTSRESLSYFECDEHTGQITLARSLNYQKSAVHQFWAVATDQGAIPLSSRIPITIHVLDYNDNAPQFDQSNYQPNVDDDGERCSYRVKLNERAPPGTFVTRLLATDLDSNDTLRYRLVADETRHSEYFRLGHNDGILYWAPFRKQDGRISFPHLRSKAELGNTPSEIVDIPLDAFRLKVEVSDQLHTAYCLVHVEMDAVNYAAPSFPLPKHEVWNVSEGATHLGRIRLATDPDRSNFGKITYALVGGHGREHFRVESTTGDFFALEMLDRETVSHYRLLIRATDGGKLFDYMTLDLNILDVNDNRPQFTQSTYEVMHQNCGISPSAVRPENLGLKDVSFSNTPECVECLEWVALAVFPYQPKVFWRHIDGTFIVMKLDKVSGFYNNLNYLDPHVKFSMEIQSTSGTVGFLVCMTQGPG</sequence>
<gene>
    <name evidence="10" type="ORF">T265_14227</name>
</gene>
<evidence type="ECO:0000256" key="6">
    <source>
        <dbReference type="ARBA" id="ARBA00023136"/>
    </source>
</evidence>
<keyword evidence="11" id="KW-1185">Reference proteome</keyword>
<evidence type="ECO:0000256" key="1">
    <source>
        <dbReference type="ARBA" id="ARBA00004167"/>
    </source>
</evidence>
<protein>
    <recommendedName>
        <fullName evidence="9">Cadherin domain-containing protein</fullName>
    </recommendedName>
</protein>
<organism evidence="10 11">
    <name type="scientific">Opisthorchis viverrini</name>
    <name type="common">Southeast Asian liver fluke</name>
    <dbReference type="NCBI Taxonomy" id="6198"/>
    <lineage>
        <taxon>Eukaryota</taxon>
        <taxon>Metazoa</taxon>
        <taxon>Spiralia</taxon>
        <taxon>Lophotrochozoa</taxon>
        <taxon>Platyhelminthes</taxon>
        <taxon>Trematoda</taxon>
        <taxon>Digenea</taxon>
        <taxon>Opisthorchiida</taxon>
        <taxon>Opisthorchiata</taxon>
        <taxon>Opisthorchiidae</taxon>
        <taxon>Opisthorchis</taxon>
    </lineage>
</organism>
<evidence type="ECO:0000256" key="3">
    <source>
        <dbReference type="ARBA" id="ARBA00022737"/>
    </source>
</evidence>
<keyword evidence="6" id="KW-0472">Membrane</keyword>
<keyword evidence="4 8" id="KW-0106">Calcium</keyword>
<dbReference type="PANTHER" id="PTHR24028:SF328">
    <property type="entry name" value="CADHERIN-3"/>
    <property type="match status" value="1"/>
</dbReference>
<dbReference type="GO" id="GO:0005509">
    <property type="term" value="F:calcium ion binding"/>
    <property type="evidence" value="ECO:0007669"/>
    <property type="project" value="UniProtKB-UniRule"/>
</dbReference>
<feature type="domain" description="Cadherin" evidence="9">
    <location>
        <begin position="10"/>
        <end position="133"/>
    </location>
</feature>
<evidence type="ECO:0000313" key="11">
    <source>
        <dbReference type="Proteomes" id="UP000054324"/>
    </source>
</evidence>
<dbReference type="SUPFAM" id="SSF49313">
    <property type="entry name" value="Cadherin-like"/>
    <property type="match status" value="3"/>
</dbReference>